<evidence type="ECO:0000313" key="2">
    <source>
        <dbReference type="Proteomes" id="UP000027920"/>
    </source>
</evidence>
<dbReference type="OrthoDB" id="4126315at2759"/>
<dbReference type="SUPFAM" id="SSF54909">
    <property type="entry name" value="Dimeric alpha+beta barrel"/>
    <property type="match status" value="1"/>
</dbReference>
<dbReference type="VEuPathDB" id="FungiDB:A1O9_05312"/>
<dbReference type="AlphaFoldDB" id="A0A072PPG7"/>
<protein>
    <recommendedName>
        <fullName evidence="3">ABM domain-containing protein</fullName>
    </recommendedName>
</protein>
<gene>
    <name evidence="1" type="ORF">A1O9_05312</name>
</gene>
<dbReference type="Gene3D" id="3.30.70.100">
    <property type="match status" value="1"/>
</dbReference>
<dbReference type="HOGENOM" id="CLU_147503_1_0_1"/>
<dbReference type="EMBL" id="AMGV01000004">
    <property type="protein sequence ID" value="KEF57395.1"/>
    <property type="molecule type" value="Genomic_DNA"/>
</dbReference>
<dbReference type="Proteomes" id="UP000027920">
    <property type="component" value="Unassembled WGS sequence"/>
</dbReference>
<evidence type="ECO:0008006" key="3">
    <source>
        <dbReference type="Google" id="ProtNLM"/>
    </source>
</evidence>
<dbReference type="InterPro" id="IPR011008">
    <property type="entry name" value="Dimeric_a/b-barrel"/>
</dbReference>
<dbReference type="RefSeq" id="XP_013259985.1">
    <property type="nucleotide sequence ID" value="XM_013404531.1"/>
</dbReference>
<reference evidence="1 2" key="1">
    <citation type="submission" date="2013-03" db="EMBL/GenBank/DDBJ databases">
        <title>The Genome Sequence of Exophiala aquamarina CBS 119918.</title>
        <authorList>
            <consortium name="The Broad Institute Genomics Platform"/>
            <person name="Cuomo C."/>
            <person name="de Hoog S."/>
            <person name="Gorbushina A."/>
            <person name="Walker B."/>
            <person name="Young S.K."/>
            <person name="Zeng Q."/>
            <person name="Gargeya S."/>
            <person name="Fitzgerald M."/>
            <person name="Haas B."/>
            <person name="Abouelleil A."/>
            <person name="Allen A.W."/>
            <person name="Alvarado L."/>
            <person name="Arachchi H.M."/>
            <person name="Berlin A.M."/>
            <person name="Chapman S.B."/>
            <person name="Gainer-Dewar J."/>
            <person name="Goldberg J."/>
            <person name="Griggs A."/>
            <person name="Gujja S."/>
            <person name="Hansen M."/>
            <person name="Howarth C."/>
            <person name="Imamovic A."/>
            <person name="Ireland A."/>
            <person name="Larimer J."/>
            <person name="McCowan C."/>
            <person name="Murphy C."/>
            <person name="Pearson M."/>
            <person name="Poon T.W."/>
            <person name="Priest M."/>
            <person name="Roberts A."/>
            <person name="Saif S."/>
            <person name="Shea T."/>
            <person name="Sisk P."/>
            <person name="Sykes S."/>
            <person name="Wortman J."/>
            <person name="Nusbaum C."/>
            <person name="Birren B."/>
        </authorList>
    </citation>
    <scope>NUCLEOTIDE SEQUENCE [LARGE SCALE GENOMIC DNA]</scope>
    <source>
        <strain evidence="1 2">CBS 119918</strain>
    </source>
</reference>
<evidence type="ECO:0000313" key="1">
    <source>
        <dbReference type="EMBL" id="KEF57395.1"/>
    </source>
</evidence>
<dbReference type="GeneID" id="25280238"/>
<keyword evidence="2" id="KW-1185">Reference proteome</keyword>
<sequence length="123" mass="14495">MSSITKIPDRHMIHVTLYFAPENVPIALEACKALFEEAWKEPQLDFCQVVQHVDEPGIIRIQEAWNASRKYLDEVQLHKSYYAPYLEATQHLWLRPREIQIFERISGWTSIKPSFAQDELEPQ</sequence>
<accession>A0A072PPG7</accession>
<proteinExistence type="predicted"/>
<comment type="caution">
    <text evidence="1">The sequence shown here is derived from an EMBL/GenBank/DDBJ whole genome shotgun (WGS) entry which is preliminary data.</text>
</comment>
<name>A0A072PPG7_9EURO</name>
<organism evidence="1 2">
    <name type="scientific">Exophiala aquamarina CBS 119918</name>
    <dbReference type="NCBI Taxonomy" id="1182545"/>
    <lineage>
        <taxon>Eukaryota</taxon>
        <taxon>Fungi</taxon>
        <taxon>Dikarya</taxon>
        <taxon>Ascomycota</taxon>
        <taxon>Pezizomycotina</taxon>
        <taxon>Eurotiomycetes</taxon>
        <taxon>Chaetothyriomycetidae</taxon>
        <taxon>Chaetothyriales</taxon>
        <taxon>Herpotrichiellaceae</taxon>
        <taxon>Exophiala</taxon>
    </lineage>
</organism>